<dbReference type="Proteomes" id="UP000284219">
    <property type="component" value="Unassembled WGS sequence"/>
</dbReference>
<dbReference type="FunFam" id="3.60.21.10:FF:000028">
    <property type="entry name" value="Putative metallophosphoesterase"/>
    <property type="match status" value="1"/>
</dbReference>
<dbReference type="Pfam" id="PF00149">
    <property type="entry name" value="Metallophos"/>
    <property type="match status" value="1"/>
</dbReference>
<evidence type="ECO:0000256" key="2">
    <source>
        <dbReference type="ARBA" id="ARBA00022723"/>
    </source>
</evidence>
<dbReference type="Gene3D" id="3.60.21.10">
    <property type="match status" value="1"/>
</dbReference>
<evidence type="ECO:0000256" key="1">
    <source>
        <dbReference type="ARBA" id="ARBA00001968"/>
    </source>
</evidence>
<dbReference type="PANTHER" id="PTHR31302">
    <property type="entry name" value="TRANSMEMBRANE PROTEIN WITH METALLOPHOSPHOESTERASE DOMAIN-RELATED"/>
    <property type="match status" value="1"/>
</dbReference>
<protein>
    <recommendedName>
        <fullName evidence="5">Calcineurin-like phosphoesterase domain-containing protein</fullName>
    </recommendedName>
</protein>
<keyword evidence="7" id="KW-1185">Reference proteome</keyword>
<proteinExistence type="inferred from homology"/>
<comment type="cofactor">
    <cofactor evidence="1">
        <name>a divalent metal cation</name>
        <dbReference type="ChEBI" id="CHEBI:60240"/>
    </cofactor>
</comment>
<dbReference type="SUPFAM" id="SSF56300">
    <property type="entry name" value="Metallo-dependent phosphatases"/>
    <property type="match status" value="1"/>
</dbReference>
<comment type="similarity">
    <text evidence="4">Belongs to the metallophosphoesterase superfamily.</text>
</comment>
<dbReference type="GO" id="GO:0008758">
    <property type="term" value="F:UDP-2,3-diacylglucosamine hydrolase activity"/>
    <property type="evidence" value="ECO:0007669"/>
    <property type="project" value="TreeGrafter"/>
</dbReference>
<keyword evidence="2" id="KW-0479">Metal-binding</keyword>
<gene>
    <name evidence="6" type="ORF">BEP19_11800</name>
</gene>
<dbReference type="OrthoDB" id="9780884at2"/>
<dbReference type="GO" id="GO:0009245">
    <property type="term" value="P:lipid A biosynthetic process"/>
    <property type="evidence" value="ECO:0007669"/>
    <property type="project" value="TreeGrafter"/>
</dbReference>
<evidence type="ECO:0000256" key="4">
    <source>
        <dbReference type="ARBA" id="ARBA00061089"/>
    </source>
</evidence>
<accession>A0A419SGK7</accession>
<evidence type="ECO:0000313" key="6">
    <source>
        <dbReference type="EMBL" id="RKD22913.1"/>
    </source>
</evidence>
<dbReference type="InterPro" id="IPR029052">
    <property type="entry name" value="Metallo-depent_PP-like"/>
</dbReference>
<keyword evidence="3" id="KW-0378">Hydrolase</keyword>
<dbReference type="InterPro" id="IPR051158">
    <property type="entry name" value="Metallophosphoesterase_sf"/>
</dbReference>
<dbReference type="GO" id="GO:0016020">
    <property type="term" value="C:membrane"/>
    <property type="evidence" value="ECO:0007669"/>
    <property type="project" value="GOC"/>
</dbReference>
<sequence>MSKNRLTTRRSFLKKGITGILSMATLSALSLGYSFRGERFWYDVKRVNLTFNHLPPAFHGLRLVQFSDTHLGHYFGQQELREVVEQIHSLQPDIICFTGDLADQGGVEEYEDSILTLSQLKAPFGKYAVLGNHDYRGNVSLLTSVLEAAQFKVLVNRQHQINKDDQSIRMVGVDDSLAGQPDLEQAMNGVGDEDFIILLSHTPDFADECKNYPITLQLSGHSHGGQIRIPLFGSVITPPGAKKYINGLFPIADSNLLLYVNRGIGTTILPLRFACRPEITLFTFHKEF</sequence>
<dbReference type="InterPro" id="IPR004843">
    <property type="entry name" value="Calcineurin-like_PHP"/>
</dbReference>
<dbReference type="RefSeq" id="WP_120190403.1">
    <property type="nucleotide sequence ID" value="NZ_MCHY01000009.1"/>
</dbReference>
<dbReference type="AlphaFoldDB" id="A0A419SGK7"/>
<dbReference type="EMBL" id="MCHY01000009">
    <property type="protein sequence ID" value="RKD22913.1"/>
    <property type="molecule type" value="Genomic_DNA"/>
</dbReference>
<organism evidence="6 7">
    <name type="scientific">Ammoniphilus oxalaticus</name>
    <dbReference type="NCBI Taxonomy" id="66863"/>
    <lineage>
        <taxon>Bacteria</taxon>
        <taxon>Bacillati</taxon>
        <taxon>Bacillota</taxon>
        <taxon>Bacilli</taxon>
        <taxon>Bacillales</taxon>
        <taxon>Paenibacillaceae</taxon>
        <taxon>Aneurinibacillus group</taxon>
        <taxon>Ammoniphilus</taxon>
    </lineage>
</organism>
<evidence type="ECO:0000313" key="7">
    <source>
        <dbReference type="Proteomes" id="UP000284219"/>
    </source>
</evidence>
<evidence type="ECO:0000256" key="3">
    <source>
        <dbReference type="ARBA" id="ARBA00022801"/>
    </source>
</evidence>
<dbReference type="GO" id="GO:0046872">
    <property type="term" value="F:metal ion binding"/>
    <property type="evidence" value="ECO:0007669"/>
    <property type="project" value="UniProtKB-KW"/>
</dbReference>
<feature type="domain" description="Calcineurin-like phosphoesterase" evidence="5">
    <location>
        <begin position="61"/>
        <end position="224"/>
    </location>
</feature>
<name>A0A419SGK7_9BACL</name>
<dbReference type="PANTHER" id="PTHR31302:SF31">
    <property type="entry name" value="PHOSPHODIESTERASE YAEI"/>
    <property type="match status" value="1"/>
</dbReference>
<evidence type="ECO:0000259" key="5">
    <source>
        <dbReference type="Pfam" id="PF00149"/>
    </source>
</evidence>
<reference evidence="6 7" key="1">
    <citation type="submission" date="2016-08" db="EMBL/GenBank/DDBJ databases">
        <title>Novel Firmicute Genomes.</title>
        <authorList>
            <person name="Poppleton D.I."/>
            <person name="Gribaldo S."/>
        </authorList>
    </citation>
    <scope>NUCLEOTIDE SEQUENCE [LARGE SCALE GENOMIC DNA]</scope>
    <source>
        <strain evidence="6 7">RAOx-1</strain>
    </source>
</reference>
<comment type="caution">
    <text evidence="6">The sequence shown here is derived from an EMBL/GenBank/DDBJ whole genome shotgun (WGS) entry which is preliminary data.</text>
</comment>
<dbReference type="CDD" id="cd07385">
    <property type="entry name" value="MPP_YkuE_C"/>
    <property type="match status" value="1"/>
</dbReference>